<dbReference type="InterPro" id="IPR002048">
    <property type="entry name" value="EF_hand_dom"/>
</dbReference>
<evidence type="ECO:0000313" key="3">
    <source>
        <dbReference type="EMBL" id="CAK0826109.1"/>
    </source>
</evidence>
<keyword evidence="1" id="KW-0472">Membrane</keyword>
<feature type="domain" description="EF-hand" evidence="2">
    <location>
        <begin position="125"/>
        <end position="160"/>
    </location>
</feature>
<accession>A0ABN9S2X1</accession>
<comment type="caution">
    <text evidence="3">The sequence shown here is derived from an EMBL/GenBank/DDBJ whole genome shotgun (WGS) entry which is preliminary data.</text>
</comment>
<proteinExistence type="predicted"/>
<organism evidence="3 4">
    <name type="scientific">Prorocentrum cordatum</name>
    <dbReference type="NCBI Taxonomy" id="2364126"/>
    <lineage>
        <taxon>Eukaryota</taxon>
        <taxon>Sar</taxon>
        <taxon>Alveolata</taxon>
        <taxon>Dinophyceae</taxon>
        <taxon>Prorocentrales</taxon>
        <taxon>Prorocentraceae</taxon>
        <taxon>Prorocentrum</taxon>
    </lineage>
</organism>
<name>A0ABN9S2X1_9DINO</name>
<dbReference type="Gene3D" id="1.10.287.70">
    <property type="match status" value="1"/>
</dbReference>
<dbReference type="PROSITE" id="PS50222">
    <property type="entry name" value="EF_HAND_2"/>
    <property type="match status" value="1"/>
</dbReference>
<keyword evidence="1" id="KW-0812">Transmembrane</keyword>
<gene>
    <name evidence="3" type="ORF">PCOR1329_LOCUS26058</name>
</gene>
<sequence>MPELLTFVEGMVLGLRAVATSLLMLVGVIYVFGITFTQLLGDTEAGKGCFETVLTSMHFLFLTALCSIDKSFIIKMLDAGWLYWLLWLSFLLIANLTIMRMLTGVILNQTNAVNAKWKDQSKKLAMEKQLGETLSQLDADNNGIVTESEFTLLFQNPSLLNQLSNLDVDLETFSDAMLEDWPAGDASISYIVDKVFTYRGSNTATFRDVIDSRRAQQRMHAKQTRVLEGILLGAQTVTR</sequence>
<dbReference type="Proteomes" id="UP001189429">
    <property type="component" value="Unassembled WGS sequence"/>
</dbReference>
<keyword evidence="1" id="KW-1133">Transmembrane helix</keyword>
<evidence type="ECO:0000313" key="4">
    <source>
        <dbReference type="Proteomes" id="UP001189429"/>
    </source>
</evidence>
<reference evidence="3" key="1">
    <citation type="submission" date="2023-10" db="EMBL/GenBank/DDBJ databases">
        <authorList>
            <person name="Chen Y."/>
            <person name="Shah S."/>
            <person name="Dougan E. K."/>
            <person name="Thang M."/>
            <person name="Chan C."/>
        </authorList>
    </citation>
    <scope>NUCLEOTIDE SEQUENCE [LARGE SCALE GENOMIC DNA]</scope>
</reference>
<dbReference type="PROSITE" id="PS00018">
    <property type="entry name" value="EF_HAND_1"/>
    <property type="match status" value="1"/>
</dbReference>
<feature type="transmembrane region" description="Helical" evidence="1">
    <location>
        <begin position="80"/>
        <end position="98"/>
    </location>
</feature>
<feature type="transmembrane region" description="Helical" evidence="1">
    <location>
        <begin position="20"/>
        <end position="41"/>
    </location>
</feature>
<evidence type="ECO:0000256" key="1">
    <source>
        <dbReference type="SAM" id="Phobius"/>
    </source>
</evidence>
<keyword evidence="4" id="KW-1185">Reference proteome</keyword>
<dbReference type="InterPro" id="IPR018247">
    <property type="entry name" value="EF_Hand_1_Ca_BS"/>
</dbReference>
<feature type="transmembrane region" description="Helical" evidence="1">
    <location>
        <begin position="53"/>
        <end position="74"/>
    </location>
</feature>
<dbReference type="EMBL" id="CAUYUJ010009202">
    <property type="protein sequence ID" value="CAK0826109.1"/>
    <property type="molecule type" value="Genomic_DNA"/>
</dbReference>
<protein>
    <recommendedName>
        <fullName evidence="2">EF-hand domain-containing protein</fullName>
    </recommendedName>
</protein>
<evidence type="ECO:0000259" key="2">
    <source>
        <dbReference type="PROSITE" id="PS50222"/>
    </source>
</evidence>